<comment type="caution">
    <text evidence="2">The sequence shown here is derived from an EMBL/GenBank/DDBJ whole genome shotgun (WGS) entry which is preliminary data.</text>
</comment>
<keyword evidence="3" id="KW-1185">Reference proteome</keyword>
<reference evidence="2" key="2">
    <citation type="submission" date="2020-06" db="EMBL/GenBank/DDBJ databases">
        <title>Helianthus annuus Genome sequencing and assembly Release 2.</title>
        <authorList>
            <person name="Gouzy J."/>
            <person name="Langlade N."/>
            <person name="Munos S."/>
        </authorList>
    </citation>
    <scope>NUCLEOTIDE SEQUENCE</scope>
    <source>
        <tissue evidence="2">Leaves</tissue>
    </source>
</reference>
<dbReference type="EMBL" id="MNCJ02000326">
    <property type="protein sequence ID" value="KAF5782863.1"/>
    <property type="molecule type" value="Genomic_DNA"/>
</dbReference>
<proteinExistence type="predicted"/>
<protein>
    <submittedName>
        <fullName evidence="2">Uncharacterized protein</fullName>
    </submittedName>
</protein>
<feature type="transmembrane region" description="Helical" evidence="1">
    <location>
        <begin position="20"/>
        <end position="38"/>
    </location>
</feature>
<evidence type="ECO:0000256" key="1">
    <source>
        <dbReference type="SAM" id="Phobius"/>
    </source>
</evidence>
<name>A0A9K3HQX6_HELAN</name>
<accession>A0A9K3HQX6</accession>
<dbReference type="Gramene" id="mRNA:HanXRQr2_Chr11g0501251">
    <property type="protein sequence ID" value="CDS:HanXRQr2_Chr11g0501251.1"/>
    <property type="gene ID" value="HanXRQr2_Chr11g0501251"/>
</dbReference>
<dbReference type="Proteomes" id="UP000215914">
    <property type="component" value="Unassembled WGS sequence"/>
</dbReference>
<reference evidence="2" key="1">
    <citation type="journal article" date="2017" name="Nature">
        <title>The sunflower genome provides insights into oil metabolism, flowering and Asterid evolution.</title>
        <authorList>
            <person name="Badouin H."/>
            <person name="Gouzy J."/>
            <person name="Grassa C.J."/>
            <person name="Murat F."/>
            <person name="Staton S.E."/>
            <person name="Cottret L."/>
            <person name="Lelandais-Briere C."/>
            <person name="Owens G.L."/>
            <person name="Carrere S."/>
            <person name="Mayjonade B."/>
            <person name="Legrand L."/>
            <person name="Gill N."/>
            <person name="Kane N.C."/>
            <person name="Bowers J.E."/>
            <person name="Hubner S."/>
            <person name="Bellec A."/>
            <person name="Berard A."/>
            <person name="Berges H."/>
            <person name="Blanchet N."/>
            <person name="Boniface M.C."/>
            <person name="Brunel D."/>
            <person name="Catrice O."/>
            <person name="Chaidir N."/>
            <person name="Claudel C."/>
            <person name="Donnadieu C."/>
            <person name="Faraut T."/>
            <person name="Fievet G."/>
            <person name="Helmstetter N."/>
            <person name="King M."/>
            <person name="Knapp S.J."/>
            <person name="Lai Z."/>
            <person name="Le Paslier M.C."/>
            <person name="Lippi Y."/>
            <person name="Lorenzon L."/>
            <person name="Mandel J.R."/>
            <person name="Marage G."/>
            <person name="Marchand G."/>
            <person name="Marquand E."/>
            <person name="Bret-Mestries E."/>
            <person name="Morien E."/>
            <person name="Nambeesan S."/>
            <person name="Nguyen T."/>
            <person name="Pegot-Espagnet P."/>
            <person name="Pouilly N."/>
            <person name="Raftis F."/>
            <person name="Sallet E."/>
            <person name="Schiex T."/>
            <person name="Thomas J."/>
            <person name="Vandecasteele C."/>
            <person name="Vares D."/>
            <person name="Vear F."/>
            <person name="Vautrin S."/>
            <person name="Crespi M."/>
            <person name="Mangin B."/>
            <person name="Burke J.M."/>
            <person name="Salse J."/>
            <person name="Munos S."/>
            <person name="Vincourt P."/>
            <person name="Rieseberg L.H."/>
            <person name="Langlade N.B."/>
        </authorList>
    </citation>
    <scope>NUCLEOTIDE SEQUENCE</scope>
    <source>
        <tissue evidence="2">Leaves</tissue>
    </source>
</reference>
<keyword evidence="1" id="KW-1133">Transmembrane helix</keyword>
<keyword evidence="1" id="KW-0472">Membrane</keyword>
<gene>
    <name evidence="2" type="ORF">HanXRQr2_Chr11g0501251</name>
</gene>
<evidence type="ECO:0000313" key="2">
    <source>
        <dbReference type="EMBL" id="KAF5782863.1"/>
    </source>
</evidence>
<evidence type="ECO:0000313" key="3">
    <source>
        <dbReference type="Proteomes" id="UP000215914"/>
    </source>
</evidence>
<dbReference type="AlphaFoldDB" id="A0A9K3HQX6"/>
<sequence length="57" mass="6384">MSSSYNYQTHTSSSALQGLGTLNIVLHSLIVIHTFWTLKLLNLIQSENIAQTAKKMH</sequence>
<organism evidence="2 3">
    <name type="scientific">Helianthus annuus</name>
    <name type="common">Common sunflower</name>
    <dbReference type="NCBI Taxonomy" id="4232"/>
    <lineage>
        <taxon>Eukaryota</taxon>
        <taxon>Viridiplantae</taxon>
        <taxon>Streptophyta</taxon>
        <taxon>Embryophyta</taxon>
        <taxon>Tracheophyta</taxon>
        <taxon>Spermatophyta</taxon>
        <taxon>Magnoliopsida</taxon>
        <taxon>eudicotyledons</taxon>
        <taxon>Gunneridae</taxon>
        <taxon>Pentapetalae</taxon>
        <taxon>asterids</taxon>
        <taxon>campanulids</taxon>
        <taxon>Asterales</taxon>
        <taxon>Asteraceae</taxon>
        <taxon>Asteroideae</taxon>
        <taxon>Heliantheae alliance</taxon>
        <taxon>Heliantheae</taxon>
        <taxon>Helianthus</taxon>
    </lineage>
</organism>
<keyword evidence="1" id="KW-0812">Transmembrane</keyword>